<evidence type="ECO:0000313" key="1">
    <source>
        <dbReference type="EMBL" id="WMV38130.1"/>
    </source>
</evidence>
<dbReference type="EMBL" id="CP133618">
    <property type="protein sequence ID" value="WMV38130.1"/>
    <property type="molecule type" value="Genomic_DNA"/>
</dbReference>
<protein>
    <submittedName>
        <fullName evidence="1">Uncharacterized protein</fullName>
    </submittedName>
</protein>
<sequence>MLINDSPSLTTYEEVHFQDLPLVLLPDAPNEGEVIEHASFRVALDGFTNWSSVSRNPFLFVSTDSFPMAHAFVLVPLSVDNTDEIPLAELVRKKSRRRLKTFKIQCQTRCLNLLHPHISFPFPLLGSLKLDKNVVKLRIGVASTSLHSLHDLNPPPKPRNPPFLWLFPNLHPKSTILSNPRRNPKRNKLLPLFLLPVPCQISRLKIEPNPFPLSCHLSLIESFTSVNNPFLGVGWSLDLDALRWQCF</sequence>
<keyword evidence="2" id="KW-1185">Reference proteome</keyword>
<dbReference type="AlphaFoldDB" id="A0AAF0U2L2"/>
<name>A0AAF0U2L2_SOLVR</name>
<dbReference type="Proteomes" id="UP001234989">
    <property type="component" value="Chromosome 7"/>
</dbReference>
<proteinExistence type="predicted"/>
<gene>
    <name evidence="1" type="ORF">MTR67_031515</name>
</gene>
<accession>A0AAF0U2L2</accession>
<reference evidence="1" key="1">
    <citation type="submission" date="2023-08" db="EMBL/GenBank/DDBJ databases">
        <title>A de novo genome assembly of Solanum verrucosum Schlechtendal, a Mexican diploid species geographically isolated from the other diploid A-genome species in potato relatives.</title>
        <authorList>
            <person name="Hosaka K."/>
        </authorList>
    </citation>
    <scope>NUCLEOTIDE SEQUENCE</scope>
    <source>
        <tissue evidence="1">Young leaves</tissue>
    </source>
</reference>
<organism evidence="1 2">
    <name type="scientific">Solanum verrucosum</name>
    <dbReference type="NCBI Taxonomy" id="315347"/>
    <lineage>
        <taxon>Eukaryota</taxon>
        <taxon>Viridiplantae</taxon>
        <taxon>Streptophyta</taxon>
        <taxon>Embryophyta</taxon>
        <taxon>Tracheophyta</taxon>
        <taxon>Spermatophyta</taxon>
        <taxon>Magnoliopsida</taxon>
        <taxon>eudicotyledons</taxon>
        <taxon>Gunneridae</taxon>
        <taxon>Pentapetalae</taxon>
        <taxon>asterids</taxon>
        <taxon>lamiids</taxon>
        <taxon>Solanales</taxon>
        <taxon>Solanaceae</taxon>
        <taxon>Solanoideae</taxon>
        <taxon>Solaneae</taxon>
        <taxon>Solanum</taxon>
    </lineage>
</organism>
<evidence type="ECO:0000313" key="2">
    <source>
        <dbReference type="Proteomes" id="UP001234989"/>
    </source>
</evidence>